<accession>A0AAD7EX54</accession>
<dbReference type="EMBL" id="JARIHO010000010">
    <property type="protein sequence ID" value="KAJ7354121.1"/>
    <property type="molecule type" value="Genomic_DNA"/>
</dbReference>
<dbReference type="Proteomes" id="UP001218218">
    <property type="component" value="Unassembled WGS sequence"/>
</dbReference>
<comment type="caution">
    <text evidence="1">The sequence shown here is derived from an EMBL/GenBank/DDBJ whole genome shotgun (WGS) entry which is preliminary data.</text>
</comment>
<reference evidence="1" key="1">
    <citation type="submission" date="2023-03" db="EMBL/GenBank/DDBJ databases">
        <title>Massive genome expansion in bonnet fungi (Mycena s.s.) driven by repeated elements and novel gene families across ecological guilds.</title>
        <authorList>
            <consortium name="Lawrence Berkeley National Laboratory"/>
            <person name="Harder C.B."/>
            <person name="Miyauchi S."/>
            <person name="Viragh M."/>
            <person name="Kuo A."/>
            <person name="Thoen E."/>
            <person name="Andreopoulos B."/>
            <person name="Lu D."/>
            <person name="Skrede I."/>
            <person name="Drula E."/>
            <person name="Henrissat B."/>
            <person name="Morin E."/>
            <person name="Kohler A."/>
            <person name="Barry K."/>
            <person name="LaButti K."/>
            <person name="Morin E."/>
            <person name="Salamov A."/>
            <person name="Lipzen A."/>
            <person name="Mereny Z."/>
            <person name="Hegedus B."/>
            <person name="Baldrian P."/>
            <person name="Stursova M."/>
            <person name="Weitz H."/>
            <person name="Taylor A."/>
            <person name="Grigoriev I.V."/>
            <person name="Nagy L.G."/>
            <person name="Martin F."/>
            <person name="Kauserud H."/>
        </authorList>
    </citation>
    <scope>NUCLEOTIDE SEQUENCE</scope>
    <source>
        <strain evidence="1">CBHHK002</strain>
    </source>
</reference>
<protein>
    <submittedName>
        <fullName evidence="1">Uncharacterized protein</fullName>
    </submittedName>
</protein>
<name>A0AAD7EX54_9AGAR</name>
<evidence type="ECO:0000313" key="2">
    <source>
        <dbReference type="Proteomes" id="UP001218218"/>
    </source>
</evidence>
<proteinExistence type="predicted"/>
<evidence type="ECO:0000313" key="1">
    <source>
        <dbReference type="EMBL" id="KAJ7354121.1"/>
    </source>
</evidence>
<gene>
    <name evidence="1" type="ORF">DFH08DRAFT_933776</name>
</gene>
<keyword evidence="2" id="KW-1185">Reference proteome</keyword>
<organism evidence="1 2">
    <name type="scientific">Mycena albidolilacea</name>
    <dbReference type="NCBI Taxonomy" id="1033008"/>
    <lineage>
        <taxon>Eukaryota</taxon>
        <taxon>Fungi</taxon>
        <taxon>Dikarya</taxon>
        <taxon>Basidiomycota</taxon>
        <taxon>Agaricomycotina</taxon>
        <taxon>Agaricomycetes</taxon>
        <taxon>Agaricomycetidae</taxon>
        <taxon>Agaricales</taxon>
        <taxon>Marasmiineae</taxon>
        <taxon>Mycenaceae</taxon>
        <taxon>Mycena</taxon>
    </lineage>
</organism>
<dbReference type="AlphaFoldDB" id="A0AAD7EX54"/>
<sequence>MSSIDSLPGSSLYTTTSSSTHWGPGAMAGKAILAMGKAVVRSAEYLIISRRLSSIKVALPCSDYEIAQQQRFGAMFDDLLEISRPLLYPETFRKKAMQLIMAQIASKNTYFLRCSLSTWEIERDVLVAFLSEIIGVVLFSKRGFPNERLVRTYTTALPRDCHPWSPCINFMSRIAELSDGMRSAVLQARFLEAIVWVSGAQKWTTNSDNMLQLECSEAFSILSKPPSPDCVEQVLQLCSNQSANLLGLVNSITVERMWSVVEGRLLEMHADAMLKLIQQFVSERSQHIMDNYFFDSWESETVFYYLQSMHHSKFLTSTIFMRNVFHGTRDDLGATIGYTSKHSKSALSTKLMRNFLRCVGIGGDVNNQTVDYLARLSYREKVTTLTQMIEHLIAQSLLDPSTVESTMVLFTPGNADIARNIVQFFQGFGRTFIAVIDETYRSGSWVQFLQPLFHVPVEAGGN</sequence>